<proteinExistence type="predicted"/>
<comment type="caution">
    <text evidence="3">The sequence shown here is derived from an EMBL/GenBank/DDBJ whole genome shotgun (WGS) entry which is preliminary data.</text>
</comment>
<protein>
    <submittedName>
        <fullName evidence="3">Uncharacterized protein</fullName>
    </submittedName>
</protein>
<feature type="region of interest" description="Disordered" evidence="2">
    <location>
        <begin position="1"/>
        <end position="27"/>
    </location>
</feature>
<sequence>IKEFFDEWKEKHRDEMQSSESEEEQHRPLGWIAKDKQRFKEKLCAKTIELEKLELEIRNLNASLSLLKDFEIEELRKRLDVLMMDLRDKEDSLHKLEESNKRLIIKESK</sequence>
<keyword evidence="1" id="KW-0175">Coiled coil</keyword>
<name>A0A2K3KF81_TRIPR</name>
<feature type="non-terminal residue" evidence="3">
    <location>
        <position position="109"/>
    </location>
</feature>
<dbReference type="Proteomes" id="UP000236291">
    <property type="component" value="Unassembled WGS sequence"/>
</dbReference>
<reference evidence="3 4" key="2">
    <citation type="journal article" date="2017" name="Front. Plant Sci.">
        <title>Gene Classification and Mining of Molecular Markers Useful in Red Clover (Trifolium pratense) Breeding.</title>
        <authorList>
            <person name="Istvanek J."/>
            <person name="Dluhosova J."/>
            <person name="Dluhos P."/>
            <person name="Patkova L."/>
            <person name="Nedelnik J."/>
            <person name="Repkova J."/>
        </authorList>
    </citation>
    <scope>NUCLEOTIDE SEQUENCE [LARGE SCALE GENOMIC DNA]</scope>
    <source>
        <strain evidence="4">cv. Tatra</strain>
        <tissue evidence="3">Young leaves</tissue>
    </source>
</reference>
<feature type="coiled-coil region" evidence="1">
    <location>
        <begin position="50"/>
        <end position="106"/>
    </location>
</feature>
<evidence type="ECO:0000256" key="1">
    <source>
        <dbReference type="SAM" id="Coils"/>
    </source>
</evidence>
<dbReference type="AlphaFoldDB" id="A0A2K3KF81"/>
<evidence type="ECO:0000256" key="2">
    <source>
        <dbReference type="SAM" id="MobiDB-lite"/>
    </source>
</evidence>
<evidence type="ECO:0000313" key="4">
    <source>
        <dbReference type="Proteomes" id="UP000236291"/>
    </source>
</evidence>
<feature type="non-terminal residue" evidence="3">
    <location>
        <position position="1"/>
    </location>
</feature>
<accession>A0A2K3KF81</accession>
<feature type="compositionally biased region" description="Basic and acidic residues" evidence="2">
    <location>
        <begin position="1"/>
        <end position="16"/>
    </location>
</feature>
<dbReference type="EMBL" id="ASHM01094335">
    <property type="protein sequence ID" value="PNX64951.1"/>
    <property type="molecule type" value="Genomic_DNA"/>
</dbReference>
<gene>
    <name evidence="3" type="ORF">L195_g054287</name>
</gene>
<organism evidence="3 4">
    <name type="scientific">Trifolium pratense</name>
    <name type="common">Red clover</name>
    <dbReference type="NCBI Taxonomy" id="57577"/>
    <lineage>
        <taxon>Eukaryota</taxon>
        <taxon>Viridiplantae</taxon>
        <taxon>Streptophyta</taxon>
        <taxon>Embryophyta</taxon>
        <taxon>Tracheophyta</taxon>
        <taxon>Spermatophyta</taxon>
        <taxon>Magnoliopsida</taxon>
        <taxon>eudicotyledons</taxon>
        <taxon>Gunneridae</taxon>
        <taxon>Pentapetalae</taxon>
        <taxon>rosids</taxon>
        <taxon>fabids</taxon>
        <taxon>Fabales</taxon>
        <taxon>Fabaceae</taxon>
        <taxon>Papilionoideae</taxon>
        <taxon>50 kb inversion clade</taxon>
        <taxon>NPAAA clade</taxon>
        <taxon>Hologalegina</taxon>
        <taxon>IRL clade</taxon>
        <taxon>Trifolieae</taxon>
        <taxon>Trifolium</taxon>
    </lineage>
</organism>
<evidence type="ECO:0000313" key="3">
    <source>
        <dbReference type="EMBL" id="PNX64951.1"/>
    </source>
</evidence>
<reference evidence="3 4" key="1">
    <citation type="journal article" date="2014" name="Am. J. Bot.">
        <title>Genome assembly and annotation for red clover (Trifolium pratense; Fabaceae).</title>
        <authorList>
            <person name="Istvanek J."/>
            <person name="Jaros M."/>
            <person name="Krenek A."/>
            <person name="Repkova J."/>
        </authorList>
    </citation>
    <scope>NUCLEOTIDE SEQUENCE [LARGE SCALE GENOMIC DNA]</scope>
    <source>
        <strain evidence="4">cv. Tatra</strain>
        <tissue evidence="3">Young leaves</tissue>
    </source>
</reference>